<evidence type="ECO:0000313" key="16">
    <source>
        <dbReference type="EMBL" id="CRK85822.1"/>
    </source>
</evidence>
<evidence type="ECO:0000259" key="15">
    <source>
        <dbReference type="Pfam" id="PF02769"/>
    </source>
</evidence>
<dbReference type="AlphaFoldDB" id="A0A0M6W8V2"/>
<dbReference type="STRING" id="1715285.SOFFGTOCOR_0406"/>
<comment type="similarity">
    <text evidence="2 13">Belongs to the AIR synthase family.</text>
</comment>
<comment type="subcellular location">
    <subcellularLocation>
        <location evidence="13">Cytoplasm</location>
    </subcellularLocation>
</comment>
<organism evidence="16 17">
    <name type="scientific">Candidatus Providencia siddallii</name>
    <dbReference type="NCBI Taxonomy" id="1715285"/>
    <lineage>
        <taxon>Bacteria</taxon>
        <taxon>Pseudomonadati</taxon>
        <taxon>Pseudomonadota</taxon>
        <taxon>Gammaproteobacteria</taxon>
        <taxon>Enterobacterales</taxon>
        <taxon>Morganellaceae</taxon>
        <taxon>Providencia</taxon>
    </lineage>
</organism>
<sequence length="347" mass="38498">MSKKTSLNYKKSGVNIDTGNILTKRIKDMTKKTNRSEIIGKIGGFGALCCIPNKYHEPILVSTTDGVGTKLKLATDFMQHNCIGIDLVAMCVNDIVIYNAEPLFFLDYYASNKLDINIATTIITSIIEGCKQANCSLVGGETAEMPDIYHGKNYDLAGFCVGIAERSKIIDGSKVEVNDALIALGSNGVHSNGFSLIRKILKNTKTNPKTIVFNNRPLIDYLLKPTKIYVKNILKLIKKNNIHAIAHITGGGFFENIPRVLPNDKKAIIDSSSWKWPTIFKWIQQEGQISNDEMYKVFNCGVGMIIALPQNEINSAIKLLKTLGEKAWQIGVINNLSNLEKKRVIIY</sequence>
<dbReference type="GO" id="GO:0005524">
    <property type="term" value="F:ATP binding"/>
    <property type="evidence" value="ECO:0007669"/>
    <property type="project" value="UniProtKB-KW"/>
</dbReference>
<dbReference type="NCBIfam" id="TIGR00878">
    <property type="entry name" value="purM"/>
    <property type="match status" value="1"/>
</dbReference>
<evidence type="ECO:0000256" key="6">
    <source>
        <dbReference type="ARBA" id="ARBA00022741"/>
    </source>
</evidence>
<evidence type="ECO:0000256" key="5">
    <source>
        <dbReference type="ARBA" id="ARBA00022598"/>
    </source>
</evidence>
<dbReference type="CDD" id="cd02196">
    <property type="entry name" value="PurM"/>
    <property type="match status" value="1"/>
</dbReference>
<dbReference type="Gene3D" id="3.90.650.10">
    <property type="entry name" value="PurM-like C-terminal domain"/>
    <property type="match status" value="1"/>
</dbReference>
<keyword evidence="13" id="KW-0963">Cytoplasm</keyword>
<evidence type="ECO:0000256" key="11">
    <source>
        <dbReference type="ARBA" id="ARBA00033093"/>
    </source>
</evidence>
<dbReference type="PANTHER" id="PTHR10520">
    <property type="entry name" value="TRIFUNCTIONAL PURINE BIOSYNTHETIC PROTEIN ADENOSINE-3-RELATED"/>
    <property type="match status" value="1"/>
</dbReference>
<dbReference type="GO" id="GO:0004637">
    <property type="term" value="F:phosphoribosylamine-glycine ligase activity"/>
    <property type="evidence" value="ECO:0007669"/>
    <property type="project" value="TreeGrafter"/>
</dbReference>
<dbReference type="EC" id="6.3.3.1" evidence="3 13"/>
<evidence type="ECO:0000256" key="4">
    <source>
        <dbReference type="ARBA" id="ARBA00020367"/>
    </source>
</evidence>
<dbReference type="Pfam" id="PF00586">
    <property type="entry name" value="AIRS"/>
    <property type="match status" value="1"/>
</dbReference>
<name>A0A0M6W8V2_9GAMM</name>
<comment type="catalytic activity">
    <reaction evidence="12 13">
        <text>2-formamido-N(1)-(5-O-phospho-beta-D-ribosyl)acetamidine + ATP = 5-amino-1-(5-phospho-beta-D-ribosyl)imidazole + ADP + phosphate + H(+)</text>
        <dbReference type="Rhea" id="RHEA:23032"/>
        <dbReference type="ChEBI" id="CHEBI:15378"/>
        <dbReference type="ChEBI" id="CHEBI:30616"/>
        <dbReference type="ChEBI" id="CHEBI:43474"/>
        <dbReference type="ChEBI" id="CHEBI:137981"/>
        <dbReference type="ChEBI" id="CHEBI:147287"/>
        <dbReference type="ChEBI" id="CHEBI:456216"/>
        <dbReference type="EC" id="6.3.3.1"/>
    </reaction>
</comment>
<dbReference type="InterPro" id="IPR016188">
    <property type="entry name" value="PurM-like_N"/>
</dbReference>
<evidence type="ECO:0000256" key="2">
    <source>
        <dbReference type="ARBA" id="ARBA00010280"/>
    </source>
</evidence>
<dbReference type="InterPro" id="IPR036676">
    <property type="entry name" value="PurM-like_C_sf"/>
</dbReference>
<evidence type="ECO:0000256" key="1">
    <source>
        <dbReference type="ARBA" id="ARBA00004686"/>
    </source>
</evidence>
<feature type="domain" description="PurM-like N-terminal" evidence="14">
    <location>
        <begin position="60"/>
        <end position="164"/>
    </location>
</feature>
<dbReference type="EMBL" id="CVRF01000003">
    <property type="protein sequence ID" value="CRK85822.1"/>
    <property type="molecule type" value="Genomic_DNA"/>
</dbReference>
<evidence type="ECO:0000259" key="14">
    <source>
        <dbReference type="Pfam" id="PF00586"/>
    </source>
</evidence>
<dbReference type="Gene3D" id="3.30.1330.10">
    <property type="entry name" value="PurM-like, N-terminal domain"/>
    <property type="match status" value="1"/>
</dbReference>
<protein>
    <recommendedName>
        <fullName evidence="4 13">Phosphoribosylformylglycinamidine cyclo-ligase</fullName>
        <ecNumber evidence="3 13">6.3.3.1</ecNumber>
    </recommendedName>
    <alternativeName>
        <fullName evidence="10 13">AIR synthase</fullName>
    </alternativeName>
    <alternativeName>
        <fullName evidence="11 13">AIRS</fullName>
    </alternativeName>
    <alternativeName>
        <fullName evidence="9 13">Phosphoribosyl-aminoimidazole synthetase</fullName>
    </alternativeName>
</protein>
<evidence type="ECO:0000256" key="3">
    <source>
        <dbReference type="ARBA" id="ARBA00013047"/>
    </source>
</evidence>
<dbReference type="SUPFAM" id="SSF56042">
    <property type="entry name" value="PurM C-terminal domain-like"/>
    <property type="match status" value="1"/>
</dbReference>
<dbReference type="InterPro" id="IPR004733">
    <property type="entry name" value="PurM_cligase"/>
</dbReference>
<comment type="pathway">
    <text evidence="1 13">Purine metabolism; IMP biosynthesis via de novo pathway; 5-amino-1-(5-phospho-D-ribosyl)imidazole from N(2)-formyl-N(1)-(5-phospho-D-ribosyl)glycinamide: step 2/2.</text>
</comment>
<reference evidence="17" key="1">
    <citation type="submission" date="2015-05" db="EMBL/GenBank/DDBJ databases">
        <authorList>
            <person name="Manzano-Marin A."/>
        </authorList>
    </citation>
    <scope>NUCLEOTIDE SEQUENCE [LARGE SCALE GENOMIC DNA]</scope>
    <source>
        <strain evidence="17">officinalis</strain>
    </source>
</reference>
<dbReference type="UniPathway" id="UPA00074">
    <property type="reaction ID" value="UER00129"/>
</dbReference>
<evidence type="ECO:0000256" key="12">
    <source>
        <dbReference type="ARBA" id="ARBA00049057"/>
    </source>
</evidence>
<evidence type="ECO:0000256" key="13">
    <source>
        <dbReference type="HAMAP-Rule" id="MF_00741"/>
    </source>
</evidence>
<evidence type="ECO:0000256" key="10">
    <source>
        <dbReference type="ARBA" id="ARBA00032931"/>
    </source>
</evidence>
<accession>A0A0M6W8V2</accession>
<dbReference type="FunFam" id="3.90.650.10:FF:000001">
    <property type="entry name" value="Phosphoribosylformylglycinamidine cyclo-ligase"/>
    <property type="match status" value="1"/>
</dbReference>
<feature type="domain" description="PurM-like C-terminal" evidence="15">
    <location>
        <begin position="177"/>
        <end position="335"/>
    </location>
</feature>
<proteinExistence type="inferred from homology"/>
<keyword evidence="17" id="KW-1185">Reference proteome</keyword>
<dbReference type="InterPro" id="IPR036921">
    <property type="entry name" value="PurM-like_N_sf"/>
</dbReference>
<dbReference type="FunFam" id="3.30.1330.10:FF:000001">
    <property type="entry name" value="Phosphoribosylformylglycinamidine cyclo-ligase"/>
    <property type="match status" value="1"/>
</dbReference>
<dbReference type="HAMAP" id="MF_00741">
    <property type="entry name" value="AIRS"/>
    <property type="match status" value="1"/>
</dbReference>
<gene>
    <name evidence="13 16" type="primary">purM</name>
    <name evidence="16" type="ORF">SOFFGTOCOR_0406</name>
</gene>
<dbReference type="Pfam" id="PF02769">
    <property type="entry name" value="AIRS_C"/>
    <property type="match status" value="1"/>
</dbReference>
<dbReference type="SUPFAM" id="SSF55326">
    <property type="entry name" value="PurM N-terminal domain-like"/>
    <property type="match status" value="1"/>
</dbReference>
<evidence type="ECO:0000313" key="17">
    <source>
        <dbReference type="Proteomes" id="UP000242301"/>
    </source>
</evidence>
<dbReference type="GO" id="GO:0006189">
    <property type="term" value="P:'de novo' IMP biosynthetic process"/>
    <property type="evidence" value="ECO:0007669"/>
    <property type="project" value="UniProtKB-UniRule"/>
</dbReference>
<evidence type="ECO:0000256" key="7">
    <source>
        <dbReference type="ARBA" id="ARBA00022755"/>
    </source>
</evidence>
<dbReference type="PANTHER" id="PTHR10520:SF12">
    <property type="entry name" value="TRIFUNCTIONAL PURINE BIOSYNTHETIC PROTEIN ADENOSINE-3"/>
    <property type="match status" value="1"/>
</dbReference>
<dbReference type="InterPro" id="IPR010918">
    <property type="entry name" value="PurM-like_C_dom"/>
</dbReference>
<keyword evidence="5 13" id="KW-0436">Ligase</keyword>
<keyword evidence="8 13" id="KW-0067">ATP-binding</keyword>
<dbReference type="Proteomes" id="UP000242301">
    <property type="component" value="Unassembled WGS sequence"/>
</dbReference>
<dbReference type="GO" id="GO:0005829">
    <property type="term" value="C:cytosol"/>
    <property type="evidence" value="ECO:0007669"/>
    <property type="project" value="TreeGrafter"/>
</dbReference>
<keyword evidence="6 13" id="KW-0547">Nucleotide-binding</keyword>
<dbReference type="GO" id="GO:0046084">
    <property type="term" value="P:adenine biosynthetic process"/>
    <property type="evidence" value="ECO:0007669"/>
    <property type="project" value="TreeGrafter"/>
</dbReference>
<evidence type="ECO:0000256" key="9">
    <source>
        <dbReference type="ARBA" id="ARBA00031908"/>
    </source>
</evidence>
<dbReference type="GO" id="GO:0004641">
    <property type="term" value="F:phosphoribosylformylglycinamidine cyclo-ligase activity"/>
    <property type="evidence" value="ECO:0007669"/>
    <property type="project" value="UniProtKB-UniRule"/>
</dbReference>
<keyword evidence="7 13" id="KW-0658">Purine biosynthesis</keyword>
<evidence type="ECO:0000256" key="8">
    <source>
        <dbReference type="ARBA" id="ARBA00022840"/>
    </source>
</evidence>